<dbReference type="PRINTS" id="PR01023">
    <property type="entry name" value="NAFLGMOTY"/>
</dbReference>
<keyword evidence="3" id="KW-0998">Cell outer membrane</keyword>
<evidence type="ECO:0000313" key="9">
    <source>
        <dbReference type="Proteomes" id="UP000199532"/>
    </source>
</evidence>
<evidence type="ECO:0000256" key="1">
    <source>
        <dbReference type="ARBA" id="ARBA00004442"/>
    </source>
</evidence>
<proteinExistence type="predicted"/>
<keyword evidence="9" id="KW-1185">Reference proteome</keyword>
<feature type="signal peptide" evidence="6">
    <location>
        <begin position="1"/>
        <end position="19"/>
    </location>
</feature>
<dbReference type="OrthoDB" id="1490539at2"/>
<reference evidence="8 9" key="1">
    <citation type="submission" date="2016-10" db="EMBL/GenBank/DDBJ databases">
        <authorList>
            <person name="de Groot N.N."/>
        </authorList>
    </citation>
    <scope>NUCLEOTIDE SEQUENCE [LARGE SCALE GENOMIC DNA]</scope>
    <source>
        <strain evidence="8 9">DSM 19938</strain>
    </source>
</reference>
<keyword evidence="6" id="KW-0732">Signal</keyword>
<dbReference type="InterPro" id="IPR006665">
    <property type="entry name" value="OmpA-like"/>
</dbReference>
<dbReference type="Gene3D" id="3.30.1330.60">
    <property type="entry name" value="OmpA-like domain"/>
    <property type="match status" value="1"/>
</dbReference>
<dbReference type="InterPro" id="IPR036737">
    <property type="entry name" value="OmpA-like_sf"/>
</dbReference>
<dbReference type="RefSeq" id="WP_090336785.1">
    <property type="nucleotide sequence ID" value="NZ_FNXY01000005.1"/>
</dbReference>
<keyword evidence="2 4" id="KW-0472">Membrane</keyword>
<dbReference type="STRING" id="408657.SAMN04487995_3231"/>
<comment type="subcellular location">
    <subcellularLocation>
        <location evidence="1">Cell outer membrane</location>
    </subcellularLocation>
</comment>
<dbReference type="PRINTS" id="PR01021">
    <property type="entry name" value="OMPADOMAIN"/>
</dbReference>
<dbReference type="GO" id="GO:0009279">
    <property type="term" value="C:cell outer membrane"/>
    <property type="evidence" value="ECO:0007669"/>
    <property type="project" value="UniProtKB-SubCell"/>
</dbReference>
<dbReference type="CDD" id="cd07185">
    <property type="entry name" value="OmpA_C-like"/>
    <property type="match status" value="1"/>
</dbReference>
<dbReference type="PANTHER" id="PTHR30329:SF21">
    <property type="entry name" value="LIPOPROTEIN YIAD-RELATED"/>
    <property type="match status" value="1"/>
</dbReference>
<dbReference type="Gene3D" id="2.60.40.1120">
    <property type="entry name" value="Carboxypeptidase-like, regulatory domain"/>
    <property type="match status" value="1"/>
</dbReference>
<evidence type="ECO:0000256" key="5">
    <source>
        <dbReference type="SAM" id="MobiDB-lite"/>
    </source>
</evidence>
<accession>A0A1H6W0F7</accession>
<dbReference type="Pfam" id="PF00691">
    <property type="entry name" value="OmpA"/>
    <property type="match status" value="1"/>
</dbReference>
<dbReference type="Proteomes" id="UP000199532">
    <property type="component" value="Unassembled WGS sequence"/>
</dbReference>
<evidence type="ECO:0000313" key="8">
    <source>
        <dbReference type="EMBL" id="SEJ10441.1"/>
    </source>
</evidence>
<evidence type="ECO:0000256" key="4">
    <source>
        <dbReference type="PROSITE-ProRule" id="PRU00473"/>
    </source>
</evidence>
<organism evidence="8 9">
    <name type="scientific">Dyadobacter koreensis</name>
    <dbReference type="NCBI Taxonomy" id="408657"/>
    <lineage>
        <taxon>Bacteria</taxon>
        <taxon>Pseudomonadati</taxon>
        <taxon>Bacteroidota</taxon>
        <taxon>Cytophagia</taxon>
        <taxon>Cytophagales</taxon>
        <taxon>Spirosomataceae</taxon>
        <taxon>Dyadobacter</taxon>
    </lineage>
</organism>
<feature type="chain" id="PRO_5011599249" evidence="6">
    <location>
        <begin position="20"/>
        <end position="419"/>
    </location>
</feature>
<dbReference type="EMBL" id="FNXY01000005">
    <property type="protein sequence ID" value="SEJ10441.1"/>
    <property type="molecule type" value="Genomic_DNA"/>
</dbReference>
<evidence type="ECO:0000259" key="7">
    <source>
        <dbReference type="PROSITE" id="PS51123"/>
    </source>
</evidence>
<dbReference type="InterPro" id="IPR050330">
    <property type="entry name" value="Bact_OuterMem_StrucFunc"/>
</dbReference>
<feature type="region of interest" description="Disordered" evidence="5">
    <location>
        <begin position="176"/>
        <end position="200"/>
    </location>
</feature>
<evidence type="ECO:0000256" key="2">
    <source>
        <dbReference type="ARBA" id="ARBA00023136"/>
    </source>
</evidence>
<evidence type="ECO:0000256" key="6">
    <source>
        <dbReference type="SAM" id="SignalP"/>
    </source>
</evidence>
<gene>
    <name evidence="8" type="ORF">SAMN04487995_3231</name>
</gene>
<dbReference type="SUPFAM" id="SSF103088">
    <property type="entry name" value="OmpA-like"/>
    <property type="match status" value="1"/>
</dbReference>
<dbReference type="InterPro" id="IPR006664">
    <property type="entry name" value="OMP_bac"/>
</dbReference>
<sequence length="419" mass="47031">MTYKSLFAFTCAVALSLTAAFGQITENPRVEEQSAPYVKIKRVELTDEFTIIYLQFTEKGSLTIPERSPVPLPDFRQIPSPRRQQVPETPRIWLDPETRLYKPGEINMKFKLIKAKDIPTQSRREVTPGEVVDFVAYFEKLSPGIEIFDFYEGRAGEGGQTWNFYGVHIKNPLKKNSKTTSKVAPKAVKPAPKPPLANKPAEKIEEKPTPVEEEFVMIKGTVYDSKTKNPIPAQITYFEKGDSLQFKSSSGNYRIGIDPKSSYDFSVLANGYYGANFSLSPADSSARGSFSRDIYLIPLAVGETIALPNIYFETSKFTLLTESYDELNRLSEMMKENPGIKIRVEGHTDNVGDFDKNLELSANRAASVKKYLTGKGISEDRIEAKGFGATKPLAKNGSEEERKKNRRVEFVITQIKSAE</sequence>
<evidence type="ECO:0000256" key="3">
    <source>
        <dbReference type="ARBA" id="ARBA00023237"/>
    </source>
</evidence>
<feature type="domain" description="OmpA-like" evidence="7">
    <location>
        <begin position="301"/>
        <end position="416"/>
    </location>
</feature>
<name>A0A1H6W0F7_9BACT</name>
<dbReference type="AlphaFoldDB" id="A0A1H6W0F7"/>
<dbReference type="PANTHER" id="PTHR30329">
    <property type="entry name" value="STATOR ELEMENT OF FLAGELLAR MOTOR COMPLEX"/>
    <property type="match status" value="1"/>
</dbReference>
<dbReference type="PROSITE" id="PS51123">
    <property type="entry name" value="OMPA_2"/>
    <property type="match status" value="1"/>
</dbReference>
<protein>
    <submittedName>
        <fullName evidence="8">Outer membrane protein OmpA</fullName>
    </submittedName>
</protein>